<keyword evidence="1" id="KW-0472">Membrane</keyword>
<keyword evidence="1" id="KW-1133">Transmembrane helix</keyword>
<evidence type="ECO:0000256" key="1">
    <source>
        <dbReference type="SAM" id="Phobius"/>
    </source>
</evidence>
<proteinExistence type="predicted"/>
<name>A0A178XJX3_SINSA</name>
<dbReference type="Proteomes" id="UP000078507">
    <property type="component" value="Unassembled WGS sequence"/>
</dbReference>
<feature type="transmembrane region" description="Helical" evidence="1">
    <location>
        <begin position="40"/>
        <end position="61"/>
    </location>
</feature>
<organism evidence="2 3">
    <name type="scientific">Sinorhizobium saheli</name>
    <dbReference type="NCBI Taxonomy" id="36856"/>
    <lineage>
        <taxon>Bacteria</taxon>
        <taxon>Pseudomonadati</taxon>
        <taxon>Pseudomonadota</taxon>
        <taxon>Alphaproteobacteria</taxon>
        <taxon>Hyphomicrobiales</taxon>
        <taxon>Rhizobiaceae</taxon>
        <taxon>Sinorhizobium/Ensifer group</taxon>
        <taxon>Sinorhizobium</taxon>
    </lineage>
</organism>
<keyword evidence="3" id="KW-1185">Reference proteome</keyword>
<keyword evidence="1" id="KW-0812">Transmembrane</keyword>
<comment type="caution">
    <text evidence="2">The sequence shown here is derived from an EMBL/GenBank/DDBJ whole genome shotgun (WGS) entry which is preliminary data.</text>
</comment>
<accession>A0A178XJX3</accession>
<reference evidence="2 3" key="1">
    <citation type="submission" date="2015-11" db="EMBL/GenBank/DDBJ databases">
        <title>Ensifer anhuiense sp. nov., an effective nitrogen fixation bacterium with Glycine soja.</title>
        <authorList>
            <person name="Yan H."/>
            <person name="Chen W."/>
        </authorList>
    </citation>
    <scope>NUCLEOTIDE SEQUENCE [LARGE SCALE GENOMIC DNA]</scope>
    <source>
        <strain evidence="2 3">LMG 7837</strain>
    </source>
</reference>
<dbReference type="EMBL" id="LNQB01000100">
    <property type="protein sequence ID" value="OAP35516.1"/>
    <property type="molecule type" value="Genomic_DNA"/>
</dbReference>
<evidence type="ECO:0000313" key="3">
    <source>
        <dbReference type="Proteomes" id="UP000078507"/>
    </source>
</evidence>
<dbReference type="AlphaFoldDB" id="A0A178XJX3"/>
<protein>
    <submittedName>
        <fullName evidence="2">Uncharacterized protein</fullName>
    </submittedName>
</protein>
<sequence length="67" mass="7393">MMTGAGASLSFPYAVAEAFQSIFDAPRLHHPDDRHIRRMHMSDLLFLAIGVGSFAVFALYARALGRL</sequence>
<evidence type="ECO:0000313" key="2">
    <source>
        <dbReference type="EMBL" id="OAP35516.1"/>
    </source>
</evidence>
<gene>
    <name evidence="2" type="ORF">ATB98_09745</name>
</gene>